<dbReference type="PANTHER" id="PTHR15503">
    <property type="entry name" value="LDOC1 RELATED"/>
    <property type="match status" value="1"/>
</dbReference>
<dbReference type="PROSITE" id="PS00141">
    <property type="entry name" value="ASP_PROTEASE"/>
    <property type="match status" value="1"/>
</dbReference>
<comment type="caution">
    <text evidence="3">The sequence shown here is derived from an EMBL/GenBank/DDBJ whole genome shotgun (WGS) entry which is preliminary data.</text>
</comment>
<evidence type="ECO:0000256" key="1">
    <source>
        <dbReference type="SAM" id="MobiDB-lite"/>
    </source>
</evidence>
<feature type="domain" description="Ty3 transposon capsid-like protein" evidence="2">
    <location>
        <begin position="106"/>
        <end position="245"/>
    </location>
</feature>
<evidence type="ECO:0000313" key="3">
    <source>
        <dbReference type="EMBL" id="CAH9060569.1"/>
    </source>
</evidence>
<dbReference type="GO" id="GO:0006508">
    <property type="term" value="P:proteolysis"/>
    <property type="evidence" value="ECO:0007669"/>
    <property type="project" value="InterPro"/>
</dbReference>
<proteinExistence type="predicted"/>
<gene>
    <name evidence="3" type="ORF">CEPIT_LOCUS1573</name>
</gene>
<dbReference type="EMBL" id="CAMAPF010000008">
    <property type="protein sequence ID" value="CAH9060569.1"/>
    <property type="molecule type" value="Genomic_DNA"/>
</dbReference>
<evidence type="ECO:0000259" key="2">
    <source>
        <dbReference type="Pfam" id="PF19259"/>
    </source>
</evidence>
<keyword evidence="4" id="KW-1185">Reference proteome</keyword>
<dbReference type="Pfam" id="PF19259">
    <property type="entry name" value="Ty3_capsid"/>
    <property type="match status" value="1"/>
</dbReference>
<feature type="compositionally biased region" description="Polar residues" evidence="1">
    <location>
        <begin position="273"/>
        <end position="286"/>
    </location>
</feature>
<evidence type="ECO:0000313" key="4">
    <source>
        <dbReference type="Proteomes" id="UP001152523"/>
    </source>
</evidence>
<dbReference type="AlphaFoldDB" id="A0AAV0C120"/>
<reference evidence="3" key="1">
    <citation type="submission" date="2022-07" db="EMBL/GenBank/DDBJ databases">
        <authorList>
            <person name="Macas J."/>
            <person name="Novak P."/>
            <person name="Neumann P."/>
        </authorList>
    </citation>
    <scope>NUCLEOTIDE SEQUENCE</scope>
</reference>
<accession>A0AAV0C120</accession>
<dbReference type="CDD" id="cd00303">
    <property type="entry name" value="retropepsin_like"/>
    <property type="match status" value="1"/>
</dbReference>
<dbReference type="PANTHER" id="PTHR15503:SF22">
    <property type="entry name" value="TRANSPOSON TY3-I GAG POLYPROTEIN"/>
    <property type="match status" value="1"/>
</dbReference>
<name>A0AAV0C120_9ASTE</name>
<organism evidence="3 4">
    <name type="scientific">Cuscuta epithymum</name>
    <dbReference type="NCBI Taxonomy" id="186058"/>
    <lineage>
        <taxon>Eukaryota</taxon>
        <taxon>Viridiplantae</taxon>
        <taxon>Streptophyta</taxon>
        <taxon>Embryophyta</taxon>
        <taxon>Tracheophyta</taxon>
        <taxon>Spermatophyta</taxon>
        <taxon>Magnoliopsida</taxon>
        <taxon>eudicotyledons</taxon>
        <taxon>Gunneridae</taxon>
        <taxon>Pentapetalae</taxon>
        <taxon>asterids</taxon>
        <taxon>lamiids</taxon>
        <taxon>Solanales</taxon>
        <taxon>Convolvulaceae</taxon>
        <taxon>Cuscuteae</taxon>
        <taxon>Cuscuta</taxon>
        <taxon>Cuscuta subgen. Cuscuta</taxon>
    </lineage>
</organism>
<dbReference type="InterPro" id="IPR045358">
    <property type="entry name" value="Ty3_capsid"/>
</dbReference>
<dbReference type="GO" id="GO:0004190">
    <property type="term" value="F:aspartic-type endopeptidase activity"/>
    <property type="evidence" value="ECO:0007669"/>
    <property type="project" value="InterPro"/>
</dbReference>
<feature type="region of interest" description="Disordered" evidence="1">
    <location>
        <begin position="261"/>
        <end position="299"/>
    </location>
</feature>
<dbReference type="Proteomes" id="UP001152523">
    <property type="component" value="Unassembled WGS sequence"/>
</dbReference>
<sequence>MPDKSDSPFDPSNLSHLFEKFECHLSEQLANQEARLQSQIEEQIHALTATLEARLQMSSGRDTALRVGEPSRHTHSGPSVMGFPVCLPTMKLDVLRFSGDDPQQWIFNIQEYFNFHKTPEDQRLQVAGFCLEKEASKWYRWTKRNNMLFGWHDFLEKLQQRFSTTHFVDHQAELAKLTQKGTVIDYQAEFERHMNKVTGIQESLLISFFIGGLRPNLKRELLISAPQTLLEAFKLAKAFETRHEDNSGDNRPQTKGWALKEPFSFQGHPPQGTAPSSTHGSRTTAGTDRGLVPTPSPSIRKMSAMEVQSRCEKGLCFYCDQKYSPGHKCCSKLQILIGADCEDEDPSPNTCVSEETDGLEDIEGDISILNTLSGQGIPRSLRIMGQVRQKPCVVLIDSGSTHNFINHPSSRASNCHSKQPSPSKFVSVTGTLYYANTTVLTSWWSYRVLNLL</sequence>
<dbReference type="InterPro" id="IPR001969">
    <property type="entry name" value="Aspartic_peptidase_AS"/>
</dbReference>
<protein>
    <recommendedName>
        <fullName evidence="2">Ty3 transposon capsid-like protein domain-containing protein</fullName>
    </recommendedName>
</protein>
<dbReference type="InterPro" id="IPR032567">
    <property type="entry name" value="RTL1-rel"/>
</dbReference>